<evidence type="ECO:0000313" key="2">
    <source>
        <dbReference type="EMBL" id="OGI77893.1"/>
    </source>
</evidence>
<sequence length="228" mass="26747">MRKVPLVNEEIYHIYNRGVDKRDIFSTTLDLDRFLISMKYFNTKKPIGSIYQHNLQKNKNRAGTSKSLVEIISYHTLPNHFHFILKQKVNGGISEFMKRLLGGYTNYFNEKQKRSGALFQGKFKSVHVGEDDYLLVLLGYVNYNDLIHNIPNVKKHFVRSSIKEIETGDYYFLDKTKTLDYILEKFGSINLFKKHCKEVVEIIRTRRAVDIIPEEHFKDLGDLGVEHL</sequence>
<dbReference type="GO" id="GO:0004803">
    <property type="term" value="F:transposase activity"/>
    <property type="evidence" value="ECO:0007669"/>
    <property type="project" value="InterPro"/>
</dbReference>
<dbReference type="GO" id="GO:0003677">
    <property type="term" value="F:DNA binding"/>
    <property type="evidence" value="ECO:0007669"/>
    <property type="project" value="InterPro"/>
</dbReference>
<name>A0A1F6W7M7_9BACT</name>
<dbReference type="SUPFAM" id="SSF143422">
    <property type="entry name" value="Transposase IS200-like"/>
    <property type="match status" value="1"/>
</dbReference>
<dbReference type="SMART" id="SM01321">
    <property type="entry name" value="Y1_Tnp"/>
    <property type="match status" value="1"/>
</dbReference>
<dbReference type="Proteomes" id="UP000177777">
    <property type="component" value="Unassembled WGS sequence"/>
</dbReference>
<protein>
    <recommendedName>
        <fullName evidence="1">Transposase IS200-like domain-containing protein</fullName>
    </recommendedName>
</protein>
<dbReference type="PANTHER" id="PTHR34322:SF2">
    <property type="entry name" value="TRANSPOSASE IS200-LIKE DOMAIN-CONTAINING PROTEIN"/>
    <property type="match status" value="1"/>
</dbReference>
<dbReference type="InterPro" id="IPR002686">
    <property type="entry name" value="Transposase_17"/>
</dbReference>
<dbReference type="EMBL" id="MFUE01000008">
    <property type="protein sequence ID" value="OGI77893.1"/>
    <property type="molecule type" value="Genomic_DNA"/>
</dbReference>
<comment type="caution">
    <text evidence="2">The sequence shown here is derived from an EMBL/GenBank/DDBJ whole genome shotgun (WGS) entry which is preliminary data.</text>
</comment>
<reference evidence="2 3" key="1">
    <citation type="journal article" date="2016" name="Nat. Commun.">
        <title>Thousands of microbial genomes shed light on interconnected biogeochemical processes in an aquifer system.</title>
        <authorList>
            <person name="Anantharaman K."/>
            <person name="Brown C.T."/>
            <person name="Hug L.A."/>
            <person name="Sharon I."/>
            <person name="Castelle C.J."/>
            <person name="Probst A.J."/>
            <person name="Thomas B.C."/>
            <person name="Singh A."/>
            <person name="Wilkins M.J."/>
            <person name="Karaoz U."/>
            <person name="Brodie E.L."/>
            <person name="Williams K.H."/>
            <person name="Hubbard S.S."/>
            <person name="Banfield J.F."/>
        </authorList>
    </citation>
    <scope>NUCLEOTIDE SEQUENCE [LARGE SCALE GENOMIC DNA]</scope>
</reference>
<dbReference type="PANTHER" id="PTHR34322">
    <property type="entry name" value="TRANSPOSASE, Y1_TNP DOMAIN-CONTAINING"/>
    <property type="match status" value="1"/>
</dbReference>
<dbReference type="GO" id="GO:0006313">
    <property type="term" value="P:DNA transposition"/>
    <property type="evidence" value="ECO:0007669"/>
    <property type="project" value="InterPro"/>
</dbReference>
<dbReference type="STRING" id="1801754.A3D42_00465"/>
<evidence type="ECO:0000259" key="1">
    <source>
        <dbReference type="SMART" id="SM01321"/>
    </source>
</evidence>
<accession>A0A1F6W7M7</accession>
<dbReference type="Gene3D" id="3.30.70.1290">
    <property type="entry name" value="Transposase IS200-like"/>
    <property type="match status" value="1"/>
</dbReference>
<dbReference type="AlphaFoldDB" id="A0A1F6W7M7"/>
<dbReference type="Pfam" id="PF01797">
    <property type="entry name" value="Y1_Tnp"/>
    <property type="match status" value="1"/>
</dbReference>
<evidence type="ECO:0000313" key="3">
    <source>
        <dbReference type="Proteomes" id="UP000177777"/>
    </source>
</evidence>
<feature type="domain" description="Transposase IS200-like" evidence="1">
    <location>
        <begin position="7"/>
        <end position="144"/>
    </location>
</feature>
<dbReference type="InterPro" id="IPR036515">
    <property type="entry name" value="Transposase_17_sf"/>
</dbReference>
<gene>
    <name evidence="2" type="ORF">A3D42_00465</name>
</gene>
<proteinExistence type="predicted"/>
<organism evidence="2 3">
    <name type="scientific">Candidatus Nomurabacteria bacterium RIFCSPHIGHO2_02_FULL_41_18</name>
    <dbReference type="NCBI Taxonomy" id="1801754"/>
    <lineage>
        <taxon>Bacteria</taxon>
        <taxon>Candidatus Nomuraibacteriota</taxon>
    </lineage>
</organism>